<name>A0A4D9DD35_9STRA</name>
<dbReference type="AlphaFoldDB" id="A0A4D9DD35"/>
<protein>
    <recommendedName>
        <fullName evidence="4">Protein kinase</fullName>
    </recommendedName>
</protein>
<accession>A0A4D9DD35</accession>
<evidence type="ECO:0000313" key="3">
    <source>
        <dbReference type="Proteomes" id="UP000355283"/>
    </source>
</evidence>
<evidence type="ECO:0000313" key="2">
    <source>
        <dbReference type="EMBL" id="TFJ88337.1"/>
    </source>
</evidence>
<organism evidence="2 3">
    <name type="scientific">Nannochloropsis salina CCMP1776</name>
    <dbReference type="NCBI Taxonomy" id="1027361"/>
    <lineage>
        <taxon>Eukaryota</taxon>
        <taxon>Sar</taxon>
        <taxon>Stramenopiles</taxon>
        <taxon>Ochrophyta</taxon>
        <taxon>Eustigmatophyceae</taxon>
        <taxon>Eustigmatales</taxon>
        <taxon>Monodopsidaceae</taxon>
        <taxon>Microchloropsis</taxon>
        <taxon>Microchloropsis salina</taxon>
    </lineage>
</organism>
<dbReference type="OrthoDB" id="166018at2759"/>
<dbReference type="PANTHER" id="PTHR38899:SF2">
    <property type="entry name" value="FCP1 HOMOLOGY DOMAIN-CONTAINING PROTEIN"/>
    <property type="match status" value="1"/>
</dbReference>
<dbReference type="PANTHER" id="PTHR38899">
    <property type="entry name" value="DOMAIN OOKINETE PROTEIN, PUTATIVE-RELATED"/>
    <property type="match status" value="1"/>
</dbReference>
<feature type="region of interest" description="Disordered" evidence="1">
    <location>
        <begin position="282"/>
        <end position="348"/>
    </location>
</feature>
<gene>
    <name evidence="2" type="ORF">NSK_000686</name>
</gene>
<evidence type="ECO:0000256" key="1">
    <source>
        <dbReference type="SAM" id="MobiDB-lite"/>
    </source>
</evidence>
<reference evidence="2 3" key="1">
    <citation type="submission" date="2019-01" db="EMBL/GenBank/DDBJ databases">
        <title>Nuclear Genome Assembly of the Microalgal Biofuel strain Nannochloropsis salina CCMP1776.</title>
        <authorList>
            <person name="Hovde B."/>
        </authorList>
    </citation>
    <scope>NUCLEOTIDE SEQUENCE [LARGE SCALE GENOMIC DNA]</scope>
    <source>
        <strain evidence="2 3">CCMP1776</strain>
    </source>
</reference>
<sequence length="383" mass="40959">MAECVQHIDADISPHAASDALLRELEEAGGDGLGGPGTPTLFTSSSPSHVAAPGLIQSKCCSAAAENPAADVVLGPYAVQETCVILDWDDTLFPSSFVDRKKLIHSRGLDELPSELQRGFAELEKAATGLITAATKYGTVLIITNAQTGWVELCVSKFMPGLMVVLGSSVRVVSARSNYERYFPGDPLCWKSAAFAHELTQLQNSQGHPLKNLLSFGDSMEERTAVQIAAGHLQGARAKSVKFLDAPSPRELHQQIEVVTDCLEWIWRHNGALDVVLTLEQERHDPSQKPTGGTNKTGEHTSGQPQLQPPQSRKATTLSPISVPASMEGDLNTPGSGVHCDDKFKPGAAPLVVTPSGVDEIGELELADAMHVVTDEEESEDEN</sequence>
<comment type="caution">
    <text evidence="2">The sequence shown here is derived from an EMBL/GenBank/DDBJ whole genome shotgun (WGS) entry which is preliminary data.</text>
</comment>
<dbReference type="EMBL" id="SDOX01000002">
    <property type="protein sequence ID" value="TFJ88337.1"/>
    <property type="molecule type" value="Genomic_DNA"/>
</dbReference>
<keyword evidence="3" id="KW-1185">Reference proteome</keyword>
<feature type="compositionally biased region" description="Polar residues" evidence="1">
    <location>
        <begin position="288"/>
        <end position="320"/>
    </location>
</feature>
<evidence type="ECO:0008006" key="4">
    <source>
        <dbReference type="Google" id="ProtNLM"/>
    </source>
</evidence>
<dbReference type="Proteomes" id="UP000355283">
    <property type="component" value="Unassembled WGS sequence"/>
</dbReference>
<proteinExistence type="predicted"/>